<keyword evidence="1" id="KW-0472">Membrane</keyword>
<gene>
    <name evidence="2" type="ORF">FHX80_112731</name>
</gene>
<evidence type="ECO:0000313" key="3">
    <source>
        <dbReference type="Proteomes" id="UP000318186"/>
    </source>
</evidence>
<protein>
    <submittedName>
        <fullName evidence="2">Uncharacterized protein</fullName>
    </submittedName>
</protein>
<evidence type="ECO:0000256" key="1">
    <source>
        <dbReference type="SAM" id="Phobius"/>
    </source>
</evidence>
<reference evidence="2 3" key="1">
    <citation type="submission" date="2019-06" db="EMBL/GenBank/DDBJ databases">
        <title>Sequencing the genomes of 1000 actinobacteria strains.</title>
        <authorList>
            <person name="Klenk H.-P."/>
        </authorList>
    </citation>
    <scope>NUCLEOTIDE SEQUENCE [LARGE SCALE GENOMIC DNA]</scope>
    <source>
        <strain evidence="2 3">DSM 42059</strain>
    </source>
</reference>
<feature type="transmembrane region" description="Helical" evidence="1">
    <location>
        <begin position="29"/>
        <end position="49"/>
    </location>
</feature>
<dbReference type="EMBL" id="VIWW01000001">
    <property type="protein sequence ID" value="TWG04287.1"/>
    <property type="molecule type" value="Genomic_DNA"/>
</dbReference>
<dbReference type="AlphaFoldDB" id="A0A561UY67"/>
<accession>A0A561UY67</accession>
<organism evidence="2 3">
    <name type="scientific">Streptomyces brevispora</name>
    <dbReference type="NCBI Taxonomy" id="887462"/>
    <lineage>
        <taxon>Bacteria</taxon>
        <taxon>Bacillati</taxon>
        <taxon>Actinomycetota</taxon>
        <taxon>Actinomycetes</taxon>
        <taxon>Kitasatosporales</taxon>
        <taxon>Streptomycetaceae</taxon>
        <taxon>Streptomyces</taxon>
    </lineage>
</organism>
<keyword evidence="1" id="KW-0812">Transmembrane</keyword>
<evidence type="ECO:0000313" key="2">
    <source>
        <dbReference type="EMBL" id="TWG04287.1"/>
    </source>
</evidence>
<comment type="caution">
    <text evidence="2">The sequence shown here is derived from an EMBL/GenBank/DDBJ whole genome shotgun (WGS) entry which is preliminary data.</text>
</comment>
<dbReference type="Proteomes" id="UP000318186">
    <property type="component" value="Unassembled WGS sequence"/>
</dbReference>
<name>A0A561UY67_9ACTN</name>
<proteinExistence type="predicted"/>
<keyword evidence="1" id="KW-1133">Transmembrane helix</keyword>
<sequence>MKVLLWLLLLAAFLFNLISYFLWSGSFQALMSVGSGLICLATAGGLWLLRGRRAETRSSVAF</sequence>